<dbReference type="KEGG" id="kpe:KPK_2558"/>
<dbReference type="HOGENOM" id="CLU_3201006_0_0_6"/>
<protein>
    <submittedName>
        <fullName evidence="1">Uncharacterized protein</fullName>
    </submittedName>
</protein>
<dbReference type="EMBL" id="CP000964">
    <property type="protein sequence ID" value="ACI08383.1"/>
    <property type="molecule type" value="Genomic_DNA"/>
</dbReference>
<organism evidence="1 2">
    <name type="scientific">Klebsiella variicola (strain 342)</name>
    <name type="common">Klebsiella pneumoniae</name>
    <dbReference type="NCBI Taxonomy" id="507522"/>
    <lineage>
        <taxon>Bacteria</taxon>
        <taxon>Pseudomonadati</taxon>
        <taxon>Pseudomonadota</taxon>
        <taxon>Gammaproteobacteria</taxon>
        <taxon>Enterobacterales</taxon>
        <taxon>Enterobacteriaceae</taxon>
        <taxon>Klebsiella/Raoultella group</taxon>
        <taxon>Klebsiella</taxon>
        <taxon>Klebsiella pneumoniae complex</taxon>
    </lineage>
</organism>
<evidence type="ECO:0000313" key="2">
    <source>
        <dbReference type="Proteomes" id="UP000001734"/>
    </source>
</evidence>
<accession>B5XX75</accession>
<dbReference type="AlphaFoldDB" id="B5XX75"/>
<reference evidence="1 2" key="1">
    <citation type="journal article" date="2008" name="PLoS Genet.">
        <title>Complete genome sequence of the N2-fixing broad host range endophyte Klebsiella pneumoniae 342 and virulence predictions verified in mice.</title>
        <authorList>
            <person name="Fouts D.E."/>
            <person name="Tyler H.L."/>
            <person name="DeBoy R.T."/>
            <person name="Daugherty S."/>
            <person name="Ren Q."/>
            <person name="Badger J.H."/>
            <person name="Durkin A.S."/>
            <person name="Huot H."/>
            <person name="Shrivastava S."/>
            <person name="Kothari S."/>
            <person name="Dodson R.J."/>
            <person name="Mohamoud Y."/>
            <person name="Khouri H."/>
            <person name="Roesch L.F."/>
            <person name="Krogfelt K.A."/>
            <person name="Struve C."/>
            <person name="Triplett E.W."/>
            <person name="Methe B.A."/>
        </authorList>
    </citation>
    <scope>NUCLEOTIDE SEQUENCE [LARGE SCALE GENOMIC DNA]</scope>
    <source>
        <strain evidence="1 2">342</strain>
    </source>
</reference>
<gene>
    <name evidence="1" type="ordered locus">KPK_2558</name>
</gene>
<sequence>MAQAEPFEPDLGHASEGTGRQFCLHYRHCLFTPLHARISPEYLEVL</sequence>
<dbReference type="Proteomes" id="UP000001734">
    <property type="component" value="Chromosome"/>
</dbReference>
<name>B5XX75_KLEV3</name>
<dbReference type="BioCyc" id="KPNE507522:GI0B-2550-MONOMER"/>
<evidence type="ECO:0000313" key="1">
    <source>
        <dbReference type="EMBL" id="ACI08383.1"/>
    </source>
</evidence>
<proteinExistence type="predicted"/>